<dbReference type="Proteomes" id="UP000813461">
    <property type="component" value="Unassembled WGS sequence"/>
</dbReference>
<comment type="caution">
    <text evidence="12">The sequence shown here is derived from an EMBL/GenBank/DDBJ whole genome shotgun (WGS) entry which is preliminary data.</text>
</comment>
<sequence length="268" mass="30557">MQMLLLLAVLVLLEPAAASSTMDNFMPAAAMDYFYPEAEGMLSPWCQFCAIPFHTCIHATAPYAAARMLQYSQQPFHAPLPDPNQMTIDDLEPVLAYVTAHNLQEPLQQPLMNDNVQCFDANETTVQPATVMEHIKDIYTPGDRLDEKRAVASPRSPNRRQAPRRGGFPCDHEGCDKTFDRACELNRHRKTHLVRSERPHRCDICHEGFLYPKDLSRHQTTHAEHRSTQTTYYCRHPGCNGRVGFSRRDNLLRHQRKQHRVPVVAAAS</sequence>
<dbReference type="InterPro" id="IPR013087">
    <property type="entry name" value="Znf_C2H2_type"/>
</dbReference>
<dbReference type="PROSITE" id="PS50157">
    <property type="entry name" value="ZINC_FINGER_C2H2_2"/>
    <property type="match status" value="2"/>
</dbReference>
<keyword evidence="3 8" id="KW-0863">Zinc-finger</keyword>
<dbReference type="GO" id="GO:0006357">
    <property type="term" value="P:regulation of transcription by RNA polymerase II"/>
    <property type="evidence" value="ECO:0007669"/>
    <property type="project" value="TreeGrafter"/>
</dbReference>
<evidence type="ECO:0000256" key="5">
    <source>
        <dbReference type="ARBA" id="ARBA00023015"/>
    </source>
</evidence>
<gene>
    <name evidence="12" type="ORF">FB567DRAFT_612666</name>
</gene>
<protein>
    <recommendedName>
        <fullName evidence="11">C2H2-type domain-containing protein</fullName>
    </recommendedName>
</protein>
<dbReference type="PANTHER" id="PTHR46179">
    <property type="entry name" value="ZINC FINGER PROTEIN"/>
    <property type="match status" value="1"/>
</dbReference>
<feature type="domain" description="C2H2-type" evidence="11">
    <location>
        <begin position="200"/>
        <end position="227"/>
    </location>
</feature>
<feature type="region of interest" description="Disordered" evidence="9">
    <location>
        <begin position="142"/>
        <end position="169"/>
    </location>
</feature>
<keyword evidence="7" id="KW-0539">Nucleus</keyword>
<dbReference type="InterPro" id="IPR036236">
    <property type="entry name" value="Znf_C2H2_sf"/>
</dbReference>
<keyword evidence="10" id="KW-0732">Signal</keyword>
<dbReference type="OrthoDB" id="8922241at2759"/>
<evidence type="ECO:0000256" key="4">
    <source>
        <dbReference type="ARBA" id="ARBA00022833"/>
    </source>
</evidence>
<evidence type="ECO:0000256" key="2">
    <source>
        <dbReference type="ARBA" id="ARBA00022723"/>
    </source>
</evidence>
<comment type="subcellular location">
    <subcellularLocation>
        <location evidence="1">Nucleus</location>
    </subcellularLocation>
</comment>
<dbReference type="InterPro" id="IPR051061">
    <property type="entry name" value="Zinc_finger_trans_reg"/>
</dbReference>
<dbReference type="GO" id="GO:0005634">
    <property type="term" value="C:nucleus"/>
    <property type="evidence" value="ECO:0007669"/>
    <property type="project" value="UniProtKB-SubCell"/>
</dbReference>
<evidence type="ECO:0000313" key="12">
    <source>
        <dbReference type="EMBL" id="KAH7071043.1"/>
    </source>
</evidence>
<dbReference type="SUPFAM" id="SSF57667">
    <property type="entry name" value="beta-beta-alpha zinc fingers"/>
    <property type="match status" value="1"/>
</dbReference>
<keyword evidence="13" id="KW-1185">Reference proteome</keyword>
<evidence type="ECO:0000256" key="10">
    <source>
        <dbReference type="SAM" id="SignalP"/>
    </source>
</evidence>
<keyword evidence="5" id="KW-0805">Transcription regulation</keyword>
<evidence type="ECO:0000256" key="3">
    <source>
        <dbReference type="ARBA" id="ARBA00022771"/>
    </source>
</evidence>
<evidence type="ECO:0000256" key="7">
    <source>
        <dbReference type="ARBA" id="ARBA00023242"/>
    </source>
</evidence>
<feature type="chain" id="PRO_5035468728" description="C2H2-type domain-containing protein" evidence="10">
    <location>
        <begin position="19"/>
        <end position="268"/>
    </location>
</feature>
<evidence type="ECO:0000256" key="8">
    <source>
        <dbReference type="PROSITE-ProRule" id="PRU00042"/>
    </source>
</evidence>
<evidence type="ECO:0000259" key="11">
    <source>
        <dbReference type="PROSITE" id="PS50157"/>
    </source>
</evidence>
<accession>A0A8K0QU66</accession>
<proteinExistence type="predicted"/>
<evidence type="ECO:0000313" key="13">
    <source>
        <dbReference type="Proteomes" id="UP000813461"/>
    </source>
</evidence>
<keyword evidence="4" id="KW-0862">Zinc</keyword>
<dbReference type="GO" id="GO:0008270">
    <property type="term" value="F:zinc ion binding"/>
    <property type="evidence" value="ECO:0007669"/>
    <property type="project" value="UniProtKB-KW"/>
</dbReference>
<dbReference type="PROSITE" id="PS00028">
    <property type="entry name" value="ZINC_FINGER_C2H2_1"/>
    <property type="match status" value="2"/>
</dbReference>
<dbReference type="Gene3D" id="3.30.160.60">
    <property type="entry name" value="Classic Zinc Finger"/>
    <property type="match status" value="3"/>
</dbReference>
<name>A0A8K0QU66_9PLEO</name>
<organism evidence="12 13">
    <name type="scientific">Paraphoma chrysanthemicola</name>
    <dbReference type="NCBI Taxonomy" id="798071"/>
    <lineage>
        <taxon>Eukaryota</taxon>
        <taxon>Fungi</taxon>
        <taxon>Dikarya</taxon>
        <taxon>Ascomycota</taxon>
        <taxon>Pezizomycotina</taxon>
        <taxon>Dothideomycetes</taxon>
        <taxon>Pleosporomycetidae</taxon>
        <taxon>Pleosporales</taxon>
        <taxon>Pleosporineae</taxon>
        <taxon>Phaeosphaeriaceae</taxon>
        <taxon>Paraphoma</taxon>
    </lineage>
</organism>
<dbReference type="AlphaFoldDB" id="A0A8K0QU66"/>
<feature type="signal peptide" evidence="10">
    <location>
        <begin position="1"/>
        <end position="18"/>
    </location>
</feature>
<dbReference type="EMBL" id="JAGMVJ010000025">
    <property type="protein sequence ID" value="KAH7071043.1"/>
    <property type="molecule type" value="Genomic_DNA"/>
</dbReference>
<reference evidence="12" key="1">
    <citation type="journal article" date="2021" name="Nat. Commun.">
        <title>Genetic determinants of endophytism in the Arabidopsis root mycobiome.</title>
        <authorList>
            <person name="Mesny F."/>
            <person name="Miyauchi S."/>
            <person name="Thiergart T."/>
            <person name="Pickel B."/>
            <person name="Atanasova L."/>
            <person name="Karlsson M."/>
            <person name="Huettel B."/>
            <person name="Barry K.W."/>
            <person name="Haridas S."/>
            <person name="Chen C."/>
            <person name="Bauer D."/>
            <person name="Andreopoulos W."/>
            <person name="Pangilinan J."/>
            <person name="LaButti K."/>
            <person name="Riley R."/>
            <person name="Lipzen A."/>
            <person name="Clum A."/>
            <person name="Drula E."/>
            <person name="Henrissat B."/>
            <person name="Kohler A."/>
            <person name="Grigoriev I.V."/>
            <person name="Martin F.M."/>
            <person name="Hacquard S."/>
        </authorList>
    </citation>
    <scope>NUCLEOTIDE SEQUENCE</scope>
    <source>
        <strain evidence="12">MPI-SDFR-AT-0120</strain>
    </source>
</reference>
<keyword evidence="6" id="KW-0804">Transcription</keyword>
<keyword evidence="2" id="KW-0479">Metal-binding</keyword>
<evidence type="ECO:0000256" key="9">
    <source>
        <dbReference type="SAM" id="MobiDB-lite"/>
    </source>
</evidence>
<evidence type="ECO:0000256" key="1">
    <source>
        <dbReference type="ARBA" id="ARBA00004123"/>
    </source>
</evidence>
<dbReference type="SMART" id="SM00355">
    <property type="entry name" value="ZnF_C2H2"/>
    <property type="match status" value="3"/>
</dbReference>
<dbReference type="PANTHER" id="PTHR46179:SF13">
    <property type="entry name" value="C2H2-TYPE DOMAIN-CONTAINING PROTEIN"/>
    <property type="match status" value="1"/>
</dbReference>
<evidence type="ECO:0000256" key="6">
    <source>
        <dbReference type="ARBA" id="ARBA00023163"/>
    </source>
</evidence>
<feature type="domain" description="C2H2-type" evidence="11">
    <location>
        <begin position="168"/>
        <end position="197"/>
    </location>
</feature>